<organism evidence="1 2">
    <name type="scientific">Mycoplasma nasistruthionis</name>
    <dbReference type="NCBI Taxonomy" id="353852"/>
    <lineage>
        <taxon>Bacteria</taxon>
        <taxon>Bacillati</taxon>
        <taxon>Mycoplasmatota</taxon>
        <taxon>Mollicutes</taxon>
        <taxon>Mycoplasmataceae</taxon>
        <taxon>Mycoplasma</taxon>
    </lineage>
</organism>
<reference evidence="1 2" key="1">
    <citation type="submission" date="2019-06" db="EMBL/GenBank/DDBJ databases">
        <title>Mycoplasma nasistruthionis sp. nov. str Ms03.</title>
        <authorList>
            <person name="Botes A."/>
        </authorList>
    </citation>
    <scope>NUCLEOTIDE SEQUENCE [LARGE SCALE GENOMIC DNA]</scope>
    <source>
        <strain evidence="1 2">Ms03</strain>
    </source>
</reference>
<keyword evidence="2" id="KW-1185">Reference proteome</keyword>
<dbReference type="Gene3D" id="3.40.50.10490">
    <property type="entry name" value="Glucose-6-phosphate isomerase like protein, domain 1"/>
    <property type="match status" value="2"/>
</dbReference>
<evidence type="ECO:0000313" key="2">
    <source>
        <dbReference type="Proteomes" id="UP000315201"/>
    </source>
</evidence>
<protein>
    <recommendedName>
        <fullName evidence="3">Glucose-6-phosphate isomerase</fullName>
    </recommendedName>
</protein>
<dbReference type="GO" id="GO:0097367">
    <property type="term" value="F:carbohydrate derivative binding"/>
    <property type="evidence" value="ECO:0007669"/>
    <property type="project" value="InterPro"/>
</dbReference>
<dbReference type="GO" id="GO:1901135">
    <property type="term" value="P:carbohydrate derivative metabolic process"/>
    <property type="evidence" value="ECO:0007669"/>
    <property type="project" value="InterPro"/>
</dbReference>
<dbReference type="EMBL" id="CP041147">
    <property type="protein sequence ID" value="QDF64892.1"/>
    <property type="molecule type" value="Genomic_DNA"/>
</dbReference>
<dbReference type="Proteomes" id="UP000315201">
    <property type="component" value="Chromosome"/>
</dbReference>
<dbReference type="InterPro" id="IPR046348">
    <property type="entry name" value="SIS_dom_sf"/>
</dbReference>
<evidence type="ECO:0008006" key="3">
    <source>
        <dbReference type="Google" id="ProtNLM"/>
    </source>
</evidence>
<dbReference type="AlphaFoldDB" id="A0A4Y6I698"/>
<evidence type="ECO:0000313" key="1">
    <source>
        <dbReference type="EMBL" id="QDF64892.1"/>
    </source>
</evidence>
<name>A0A4Y6I698_9MOLU</name>
<sequence length="418" mass="48195">MNQIKIIKNYYQTQQQIANDINLSNTIIQKVQSLNFKGSSYLGFDDITLNFTINGYERIIQFCNLLYEKQINLLIIWTKPEIQKAIEASINFVLGLNDFDKSKKIRLVFVNELQNDLLINRQITKELNENNKETVGLLFLDSFGAEKAHLNSIKNFLSQFNRYASDFLIKKSIFYVGRSISYVDTLNLNVPRENCLFVSDDVHPQYSLLSEIGLVILALQGINVQKVIEGYAKASESLSEFDIYFNKALDLALILNNNFKNNEDSTFMNHLIAYDTSLNNFLGYFAYLFNKTTLAQNILNTNCSFPKQINTYAQNLLSGPIYTLASFWVVKNKSFDFQLSSNIENDDLIDQIKNYTVNQIKNLSYETFSTYLNSFNDTLNSFTVEINSNSEFALGQLINLLYWSRIYYCVINDIDPFA</sequence>
<dbReference type="SUPFAM" id="SSF53697">
    <property type="entry name" value="SIS domain"/>
    <property type="match status" value="1"/>
</dbReference>
<gene>
    <name evidence="1" type="ORF">FIV53_01010</name>
</gene>
<proteinExistence type="predicted"/>
<dbReference type="RefSeq" id="WP_208664927.1">
    <property type="nucleotide sequence ID" value="NZ_CP041147.1"/>
</dbReference>
<accession>A0A4Y6I698</accession>